<dbReference type="Pfam" id="PF13419">
    <property type="entry name" value="HAD_2"/>
    <property type="match status" value="1"/>
</dbReference>
<dbReference type="SUPFAM" id="SSF56784">
    <property type="entry name" value="HAD-like"/>
    <property type="match status" value="1"/>
</dbReference>
<organism evidence="1 2">
    <name type="scientific">Aliiroseovarius salicola</name>
    <dbReference type="NCBI Taxonomy" id="3009082"/>
    <lineage>
        <taxon>Bacteria</taxon>
        <taxon>Pseudomonadati</taxon>
        <taxon>Pseudomonadota</taxon>
        <taxon>Alphaproteobacteria</taxon>
        <taxon>Rhodobacterales</taxon>
        <taxon>Paracoccaceae</taxon>
        <taxon>Aliiroseovarius</taxon>
    </lineage>
</organism>
<comment type="caution">
    <text evidence="1">The sequence shown here is derived from an EMBL/GenBank/DDBJ whole genome shotgun (WGS) entry which is preliminary data.</text>
</comment>
<dbReference type="InterPro" id="IPR006439">
    <property type="entry name" value="HAD-SF_hydro_IA"/>
</dbReference>
<evidence type="ECO:0000313" key="2">
    <source>
        <dbReference type="Proteomes" id="UP001528040"/>
    </source>
</evidence>
<dbReference type="SFLD" id="SFLDS00003">
    <property type="entry name" value="Haloacid_Dehalogenase"/>
    <property type="match status" value="1"/>
</dbReference>
<keyword evidence="2" id="KW-1185">Reference proteome</keyword>
<dbReference type="EMBL" id="JAQIIO010000012">
    <property type="protein sequence ID" value="MDA5095562.1"/>
    <property type="molecule type" value="Genomic_DNA"/>
</dbReference>
<evidence type="ECO:0000313" key="1">
    <source>
        <dbReference type="EMBL" id="MDA5095562.1"/>
    </source>
</evidence>
<dbReference type="InterPro" id="IPR023214">
    <property type="entry name" value="HAD_sf"/>
</dbReference>
<dbReference type="CDD" id="cd07505">
    <property type="entry name" value="HAD_BPGM-like"/>
    <property type="match status" value="1"/>
</dbReference>
<dbReference type="InterPro" id="IPR051806">
    <property type="entry name" value="HAD-like_SPP"/>
</dbReference>
<gene>
    <name evidence="1" type="ORF">O2N63_15845</name>
</gene>
<name>A0ABT4W4W1_9RHOB</name>
<dbReference type="RefSeq" id="WP_271055273.1">
    <property type="nucleotide sequence ID" value="NZ_JAQIIO010000012.1"/>
</dbReference>
<protein>
    <submittedName>
        <fullName evidence="1">HAD family phosphatase</fullName>
    </submittedName>
</protein>
<dbReference type="InterPro" id="IPR036412">
    <property type="entry name" value="HAD-like_sf"/>
</dbReference>
<dbReference type="PANTHER" id="PTHR43481">
    <property type="entry name" value="FRUCTOSE-1-PHOSPHATE PHOSPHATASE"/>
    <property type="match status" value="1"/>
</dbReference>
<dbReference type="InterPro" id="IPR041492">
    <property type="entry name" value="HAD_2"/>
</dbReference>
<dbReference type="NCBIfam" id="TIGR01509">
    <property type="entry name" value="HAD-SF-IA-v3"/>
    <property type="match status" value="1"/>
</dbReference>
<dbReference type="PANTHER" id="PTHR43481:SF4">
    <property type="entry name" value="GLYCEROL-1-PHOSPHATE PHOSPHOHYDROLASE 1-RELATED"/>
    <property type="match status" value="1"/>
</dbReference>
<accession>A0ABT4W4W1</accession>
<sequence length="213" mass="23266">MLKARLHARRGVSDLTSDSWQAHCRSAGYHGFIFDCDGTLVESADIHFHAFRMAAHEQGYTLDREWYLARTGLDRVSLFQEFGSGLNIDRAVERSISIFIENSPRVQLIEQTARLVRSLSGDFPLSVGTNAEAPVAVASLHAVGLLHHFEHIVSISDGFPPKPSPEIFLGAASLMQIPPNKTLVIEDSAQGVNAALAAGMSVIEIVSFDLREA</sequence>
<proteinExistence type="predicted"/>
<reference evidence="1 2" key="1">
    <citation type="submission" date="2023-01" db="EMBL/GenBank/DDBJ databases">
        <authorList>
            <person name="Yoon J.-W."/>
        </authorList>
    </citation>
    <scope>NUCLEOTIDE SEQUENCE [LARGE SCALE GENOMIC DNA]</scope>
    <source>
        <strain evidence="1 2">KMU-50</strain>
    </source>
</reference>
<dbReference type="InterPro" id="IPR023198">
    <property type="entry name" value="PGP-like_dom2"/>
</dbReference>
<dbReference type="Gene3D" id="1.10.150.240">
    <property type="entry name" value="Putative phosphatase, domain 2"/>
    <property type="match status" value="1"/>
</dbReference>
<dbReference type="SFLD" id="SFLDG01129">
    <property type="entry name" value="C1.5:_HAD__Beta-PGM__Phosphata"/>
    <property type="match status" value="1"/>
</dbReference>
<dbReference type="Proteomes" id="UP001528040">
    <property type="component" value="Unassembled WGS sequence"/>
</dbReference>
<dbReference type="Gene3D" id="3.40.50.1000">
    <property type="entry name" value="HAD superfamily/HAD-like"/>
    <property type="match status" value="1"/>
</dbReference>